<protein>
    <submittedName>
        <fullName evidence="1">Uncharacterized protein</fullName>
    </submittedName>
</protein>
<evidence type="ECO:0000313" key="1">
    <source>
        <dbReference type="EMBL" id="QCW18477.1"/>
    </source>
</evidence>
<proteinExistence type="predicted"/>
<evidence type="ECO:0000313" key="2">
    <source>
        <dbReference type="Proteomes" id="UP000306677"/>
    </source>
</evidence>
<sequence>MQKVRILHSDYSSFNHAVGKIVMAEKGYSGWMIPVGESVKYDPDKLYRDEAAWPIESQPTLFFTYDEIEVINENPFAFWNKLKSGALHNAI</sequence>
<reference evidence="1 2" key="1">
    <citation type="submission" date="2019-04" db="EMBL/GenBank/DDBJ databases">
        <authorList>
            <person name="Wang X."/>
        </authorList>
    </citation>
    <scope>NUCLEOTIDE SEQUENCE [LARGE SCALE GENOMIC DNA]</scope>
</reference>
<keyword evidence="2" id="KW-1185">Reference proteome</keyword>
<name>A0A4Y5NU85_9CAUD</name>
<dbReference type="Proteomes" id="UP000306677">
    <property type="component" value="Segment"/>
</dbReference>
<organism evidence="1 2">
    <name type="scientific">Escherichia phage vB_EcoS_W011D</name>
    <dbReference type="NCBI Taxonomy" id="2575323"/>
    <lineage>
        <taxon>Viruses</taxon>
        <taxon>Duplodnaviria</taxon>
        <taxon>Heunggongvirae</taxon>
        <taxon>Uroviricota</taxon>
        <taxon>Caudoviricetes</taxon>
        <taxon>Drexlerviridae</taxon>
        <taxon>Tempevirinae</taxon>
        <taxon>Changchunvirus</taxon>
        <taxon>Changchunvirus W011D</taxon>
    </lineage>
</organism>
<dbReference type="EMBL" id="MK778457">
    <property type="protein sequence ID" value="QCW18477.1"/>
    <property type="molecule type" value="Genomic_DNA"/>
</dbReference>
<accession>A0A4Y5NU85</accession>
<gene>
    <name evidence="1" type="ORF">vBEcoSW011D_28</name>
</gene>